<feature type="non-terminal residue" evidence="1">
    <location>
        <position position="54"/>
    </location>
</feature>
<sequence>VGCSVKREKSVVKVYIAKQNTGSSPQYITNVKPLSWFGPAQYMATQLVSYAIPE</sequence>
<reference evidence="1" key="2">
    <citation type="submission" date="2023-05" db="EMBL/GenBank/DDBJ databases">
        <authorList>
            <person name="Fouks B."/>
        </authorList>
    </citation>
    <scope>NUCLEOTIDE SEQUENCE</scope>
    <source>
        <strain evidence="1">Stay&amp;Tobe</strain>
        <tissue evidence="1">Testes</tissue>
    </source>
</reference>
<protein>
    <submittedName>
        <fullName evidence="1">Uncharacterized protein</fullName>
    </submittedName>
</protein>
<dbReference type="Proteomes" id="UP001233999">
    <property type="component" value="Unassembled WGS sequence"/>
</dbReference>
<gene>
    <name evidence="1" type="ORF">L9F63_000159</name>
</gene>
<organism evidence="1 2">
    <name type="scientific">Diploptera punctata</name>
    <name type="common">Pacific beetle cockroach</name>
    <dbReference type="NCBI Taxonomy" id="6984"/>
    <lineage>
        <taxon>Eukaryota</taxon>
        <taxon>Metazoa</taxon>
        <taxon>Ecdysozoa</taxon>
        <taxon>Arthropoda</taxon>
        <taxon>Hexapoda</taxon>
        <taxon>Insecta</taxon>
        <taxon>Pterygota</taxon>
        <taxon>Neoptera</taxon>
        <taxon>Polyneoptera</taxon>
        <taxon>Dictyoptera</taxon>
        <taxon>Blattodea</taxon>
        <taxon>Blaberoidea</taxon>
        <taxon>Blaberidae</taxon>
        <taxon>Diplopterinae</taxon>
        <taxon>Diploptera</taxon>
    </lineage>
</organism>
<keyword evidence="2" id="KW-1185">Reference proteome</keyword>
<comment type="caution">
    <text evidence="1">The sequence shown here is derived from an EMBL/GenBank/DDBJ whole genome shotgun (WGS) entry which is preliminary data.</text>
</comment>
<dbReference type="AlphaFoldDB" id="A0AAD8AQ00"/>
<name>A0AAD8AQ00_DIPPU</name>
<evidence type="ECO:0000313" key="1">
    <source>
        <dbReference type="EMBL" id="KAJ9601688.1"/>
    </source>
</evidence>
<feature type="non-terminal residue" evidence="1">
    <location>
        <position position="1"/>
    </location>
</feature>
<reference evidence="1" key="1">
    <citation type="journal article" date="2023" name="IScience">
        <title>Live-bearing cockroach genome reveals convergent evolutionary mechanisms linked to viviparity in insects and beyond.</title>
        <authorList>
            <person name="Fouks B."/>
            <person name="Harrison M.C."/>
            <person name="Mikhailova A.A."/>
            <person name="Marchal E."/>
            <person name="English S."/>
            <person name="Carruthers M."/>
            <person name="Jennings E.C."/>
            <person name="Chiamaka E.L."/>
            <person name="Frigard R.A."/>
            <person name="Pippel M."/>
            <person name="Attardo G.M."/>
            <person name="Benoit J.B."/>
            <person name="Bornberg-Bauer E."/>
            <person name="Tobe S.S."/>
        </authorList>
    </citation>
    <scope>NUCLEOTIDE SEQUENCE</scope>
    <source>
        <strain evidence="1">Stay&amp;Tobe</strain>
    </source>
</reference>
<evidence type="ECO:0000313" key="2">
    <source>
        <dbReference type="Proteomes" id="UP001233999"/>
    </source>
</evidence>
<dbReference type="EMBL" id="JASPKZ010000005">
    <property type="protein sequence ID" value="KAJ9601688.1"/>
    <property type="molecule type" value="Genomic_DNA"/>
</dbReference>
<proteinExistence type="predicted"/>
<accession>A0AAD8AQ00</accession>